<accession>A0A061GYX4</accession>
<gene>
    <name evidence="1" type="ORF">TCM_042312</name>
</gene>
<dbReference type="HOGENOM" id="CLU_2578724_0_0_1"/>
<protein>
    <submittedName>
        <fullName evidence="1">Uncharacterized protein</fullName>
    </submittedName>
</protein>
<dbReference type="EMBL" id="CM001887">
    <property type="protein sequence ID" value="EOY34726.1"/>
    <property type="molecule type" value="Genomic_DNA"/>
</dbReference>
<organism evidence="1 2">
    <name type="scientific">Theobroma cacao</name>
    <name type="common">Cacao</name>
    <name type="synonym">Cocoa</name>
    <dbReference type="NCBI Taxonomy" id="3641"/>
    <lineage>
        <taxon>Eukaryota</taxon>
        <taxon>Viridiplantae</taxon>
        <taxon>Streptophyta</taxon>
        <taxon>Embryophyta</taxon>
        <taxon>Tracheophyta</taxon>
        <taxon>Spermatophyta</taxon>
        <taxon>Magnoliopsida</taxon>
        <taxon>eudicotyledons</taxon>
        <taxon>Gunneridae</taxon>
        <taxon>Pentapetalae</taxon>
        <taxon>rosids</taxon>
        <taxon>malvids</taxon>
        <taxon>Malvales</taxon>
        <taxon>Malvaceae</taxon>
        <taxon>Byttnerioideae</taxon>
        <taxon>Theobroma</taxon>
    </lineage>
</organism>
<dbReference type="InParanoid" id="A0A061GYX4"/>
<evidence type="ECO:0000313" key="2">
    <source>
        <dbReference type="Proteomes" id="UP000026915"/>
    </source>
</evidence>
<sequence>MKNVLIPHHKTVIAEKISQETYGLMSSLPRKLQYLSLFFWTWCTHWLELGTWSDFENCVGMEGALYILVFLSLSLSKPHTE</sequence>
<dbReference type="Proteomes" id="UP000026915">
    <property type="component" value="Chromosome 9"/>
</dbReference>
<reference evidence="1 2" key="1">
    <citation type="journal article" date="2013" name="Genome Biol.">
        <title>The genome sequence of the most widely cultivated cacao type and its use to identify candidate genes regulating pod color.</title>
        <authorList>
            <person name="Motamayor J.C."/>
            <person name="Mockaitis K."/>
            <person name="Schmutz J."/>
            <person name="Haiminen N."/>
            <person name="Iii D.L."/>
            <person name="Cornejo O."/>
            <person name="Findley S.D."/>
            <person name="Zheng P."/>
            <person name="Utro F."/>
            <person name="Royaert S."/>
            <person name="Saski C."/>
            <person name="Jenkins J."/>
            <person name="Podicheti R."/>
            <person name="Zhao M."/>
            <person name="Scheffler B.E."/>
            <person name="Stack J.C."/>
            <person name="Feltus F.A."/>
            <person name="Mustiga G.M."/>
            <person name="Amores F."/>
            <person name="Phillips W."/>
            <person name="Marelli J.P."/>
            <person name="May G.D."/>
            <person name="Shapiro H."/>
            <person name="Ma J."/>
            <person name="Bustamante C.D."/>
            <person name="Schnell R.J."/>
            <person name="Main D."/>
            <person name="Gilbert D."/>
            <person name="Parida L."/>
            <person name="Kuhn D.N."/>
        </authorList>
    </citation>
    <scope>NUCLEOTIDE SEQUENCE [LARGE SCALE GENOMIC DNA]</scope>
    <source>
        <strain evidence="2">cv. Matina 1-6</strain>
    </source>
</reference>
<keyword evidence="2" id="KW-1185">Reference proteome</keyword>
<dbReference type="AlphaFoldDB" id="A0A061GYX4"/>
<name>A0A061GYX4_THECC</name>
<proteinExistence type="predicted"/>
<dbReference type="Gramene" id="EOY34726">
    <property type="protein sequence ID" value="EOY34726"/>
    <property type="gene ID" value="TCM_042312"/>
</dbReference>
<evidence type="ECO:0000313" key="1">
    <source>
        <dbReference type="EMBL" id="EOY34726.1"/>
    </source>
</evidence>